<keyword evidence="2" id="KW-1185">Reference proteome</keyword>
<evidence type="ECO:0000313" key="1">
    <source>
        <dbReference type="EMBL" id="REG25959.1"/>
    </source>
</evidence>
<organism evidence="1 2">
    <name type="scientific">Archangium gephyra</name>
    <dbReference type="NCBI Taxonomy" id="48"/>
    <lineage>
        <taxon>Bacteria</taxon>
        <taxon>Pseudomonadati</taxon>
        <taxon>Myxococcota</taxon>
        <taxon>Myxococcia</taxon>
        <taxon>Myxococcales</taxon>
        <taxon>Cystobacterineae</taxon>
        <taxon>Archangiaceae</taxon>
        <taxon>Archangium</taxon>
    </lineage>
</organism>
<dbReference type="Pfam" id="PF13289">
    <property type="entry name" value="SIR2_2"/>
    <property type="match status" value="1"/>
</dbReference>
<reference evidence="1 2" key="1">
    <citation type="submission" date="2018-08" db="EMBL/GenBank/DDBJ databases">
        <title>Genomic Encyclopedia of Archaeal and Bacterial Type Strains, Phase II (KMG-II): from individual species to whole genera.</title>
        <authorList>
            <person name="Goeker M."/>
        </authorList>
    </citation>
    <scope>NUCLEOTIDE SEQUENCE [LARGE SCALE GENOMIC DNA]</scope>
    <source>
        <strain evidence="1 2">DSM 2261</strain>
    </source>
</reference>
<protein>
    <submittedName>
        <fullName evidence="1">SIR2-like protein</fullName>
    </submittedName>
</protein>
<dbReference type="EMBL" id="QUMU01000012">
    <property type="protein sequence ID" value="REG25959.1"/>
    <property type="molecule type" value="Genomic_DNA"/>
</dbReference>
<dbReference type="InterPro" id="IPR029035">
    <property type="entry name" value="DHS-like_NAD/FAD-binding_dom"/>
</dbReference>
<sequence length="288" mass="32442">MTTPKWPESLVAEIAERRCILVLGAGVSAGSKSLTTPPRRPATWKQFLTNSLKFVRVKTDADEAERLIAKDQLLDAAQIIVDGMDDADFSKFIRDELATPRFQPSKIHEIILDIDPKIVVTFNYDEIYDMYCKQGKAQEGYNICRYYDSHAINDIRSTIRSILKAHGCVSDPSKVVLSRSQYFNARRNYPSFYAILDALFLTNTLLFIGTSLGDPDIQLVLENVNISAPSSHPHYALVEEGRHSSIKAAMRKTYNLELIEYPAGQHDVAEAALEELKNSVLGYRFTHP</sequence>
<gene>
    <name evidence="1" type="ORF">ATI61_11254</name>
</gene>
<dbReference type="Proteomes" id="UP000256345">
    <property type="component" value="Unassembled WGS sequence"/>
</dbReference>
<comment type="caution">
    <text evidence="1">The sequence shown here is derived from an EMBL/GenBank/DDBJ whole genome shotgun (WGS) entry which is preliminary data.</text>
</comment>
<proteinExistence type="predicted"/>
<name>A0ABX9JRV9_9BACT</name>
<evidence type="ECO:0000313" key="2">
    <source>
        <dbReference type="Proteomes" id="UP000256345"/>
    </source>
</evidence>
<dbReference type="SUPFAM" id="SSF52467">
    <property type="entry name" value="DHS-like NAD/FAD-binding domain"/>
    <property type="match status" value="1"/>
</dbReference>
<accession>A0ABX9JRV9</accession>